<keyword evidence="1" id="KW-1133">Transmembrane helix</keyword>
<protein>
    <submittedName>
        <fullName evidence="2">Uncharacterized protein</fullName>
    </submittedName>
</protein>
<keyword evidence="1" id="KW-0812">Transmembrane</keyword>
<keyword evidence="3" id="KW-1185">Reference proteome</keyword>
<proteinExistence type="predicted"/>
<feature type="transmembrane region" description="Helical" evidence="1">
    <location>
        <begin position="121"/>
        <end position="139"/>
    </location>
</feature>
<feature type="transmembrane region" description="Helical" evidence="1">
    <location>
        <begin position="145"/>
        <end position="161"/>
    </location>
</feature>
<feature type="transmembrane region" description="Helical" evidence="1">
    <location>
        <begin position="173"/>
        <end position="191"/>
    </location>
</feature>
<feature type="transmembrane region" description="Helical" evidence="1">
    <location>
        <begin position="68"/>
        <end position="87"/>
    </location>
</feature>
<dbReference type="EMBL" id="STGX01000022">
    <property type="protein sequence ID" value="THV23503.1"/>
    <property type="molecule type" value="Genomic_DNA"/>
</dbReference>
<keyword evidence="1" id="KW-0472">Membrane</keyword>
<dbReference type="AlphaFoldDB" id="A0A4S8P0E8"/>
<evidence type="ECO:0000313" key="3">
    <source>
        <dbReference type="Proteomes" id="UP000305792"/>
    </source>
</evidence>
<evidence type="ECO:0000256" key="1">
    <source>
        <dbReference type="SAM" id="Phobius"/>
    </source>
</evidence>
<gene>
    <name evidence="2" type="ORF">E9998_23185</name>
</gene>
<accession>A0A4S8P0E8</accession>
<dbReference type="OrthoDB" id="2988755at2"/>
<dbReference type="Proteomes" id="UP000305792">
    <property type="component" value="Unassembled WGS sequence"/>
</dbReference>
<reference evidence="2 3" key="1">
    <citation type="journal article" date="2018" name="Int. J. Syst. Evol. Microbiol.">
        <title>Glycomyces paridis sp. nov., isolated from the medicinal plant Paris polyphylla.</title>
        <authorList>
            <person name="Fang X.M."/>
            <person name="Bai J.L."/>
            <person name="Su J."/>
            <person name="Zhao L.L."/>
            <person name="Liu H.Y."/>
            <person name="Ma B.P."/>
            <person name="Zhang Y.Q."/>
            <person name="Yu L.Y."/>
        </authorList>
    </citation>
    <scope>NUCLEOTIDE SEQUENCE [LARGE SCALE GENOMIC DNA]</scope>
    <source>
        <strain evidence="2 3">CPCC 204357</strain>
    </source>
</reference>
<comment type="caution">
    <text evidence="2">The sequence shown here is derived from an EMBL/GenBank/DDBJ whole genome shotgun (WGS) entry which is preliminary data.</text>
</comment>
<name>A0A4S8P0E8_9ACTN</name>
<feature type="transmembrane region" description="Helical" evidence="1">
    <location>
        <begin position="93"/>
        <end position="109"/>
    </location>
</feature>
<evidence type="ECO:0000313" key="2">
    <source>
        <dbReference type="EMBL" id="THV23503.1"/>
    </source>
</evidence>
<sequence length="192" mass="20669">MMDAETVGRGGRVRSVLRRWPTAVALALFVPDVVDGVPTDPGAAATFGEALPLLPLAYLVLAKWGRRWLTWPVVFAGVACVAALRAFDLMAPSTFLVGVALAVLVWSVVDGDLKRSGELRLQAVGVLVFGAFALAGLAIDVDLGRYVVAAGWLFHGVWDFVHLWRDKVVARSFAEWCGVVDVLVAVQLVFLI</sequence>
<organism evidence="2 3">
    <name type="scientific">Glycomyces paridis</name>
    <dbReference type="NCBI Taxonomy" id="2126555"/>
    <lineage>
        <taxon>Bacteria</taxon>
        <taxon>Bacillati</taxon>
        <taxon>Actinomycetota</taxon>
        <taxon>Actinomycetes</taxon>
        <taxon>Glycomycetales</taxon>
        <taxon>Glycomycetaceae</taxon>
        <taxon>Glycomyces</taxon>
    </lineage>
</organism>
<feature type="transmembrane region" description="Helical" evidence="1">
    <location>
        <begin position="43"/>
        <end position="61"/>
    </location>
</feature>